<evidence type="ECO:0000256" key="7">
    <source>
        <dbReference type="ARBA" id="ARBA00023237"/>
    </source>
</evidence>
<dbReference type="Proteomes" id="UP000659388">
    <property type="component" value="Unassembled WGS sequence"/>
</dbReference>
<keyword evidence="6" id="KW-0472">Membrane</keyword>
<keyword evidence="3" id="KW-0813">Transport</keyword>
<feature type="signal peptide" evidence="8">
    <location>
        <begin position="1"/>
        <end position="20"/>
    </location>
</feature>
<evidence type="ECO:0000313" key="10">
    <source>
        <dbReference type="Proteomes" id="UP000659388"/>
    </source>
</evidence>
<dbReference type="EMBL" id="JAESIY010000007">
    <property type="protein sequence ID" value="MBL3657396.1"/>
    <property type="molecule type" value="Genomic_DNA"/>
</dbReference>
<proteinExistence type="inferred from homology"/>
<evidence type="ECO:0000256" key="2">
    <source>
        <dbReference type="ARBA" id="ARBA00007613"/>
    </source>
</evidence>
<keyword evidence="8" id="KW-0732">Signal</keyword>
<dbReference type="GO" id="GO:1990281">
    <property type="term" value="C:efflux pump complex"/>
    <property type="evidence" value="ECO:0007669"/>
    <property type="project" value="TreeGrafter"/>
</dbReference>
<keyword evidence="5" id="KW-0812">Transmembrane</keyword>
<feature type="chain" id="PRO_5037965764" evidence="8">
    <location>
        <begin position="21"/>
        <end position="439"/>
    </location>
</feature>
<dbReference type="Pfam" id="PF02321">
    <property type="entry name" value="OEP"/>
    <property type="match status" value="2"/>
</dbReference>
<evidence type="ECO:0000313" key="9">
    <source>
        <dbReference type="EMBL" id="MBL3657396.1"/>
    </source>
</evidence>
<sequence>MKQLYIVILMMFSTSFLTQAQDTQNNLLTLEDAIKIALDNNYSIKIARNESEIADNNYTWGNAGFLPTVTADYQRSYGNQWFEQQRVTGDINSGDNVQSRRQSYGATLNWTVFDGLKMFTSYDQLAELNRQSDESLLASIEMLIYDITSAYYSAAQEKERLQSFTSNVGLSEERLQIAHDKYDLGKASKLEFLQAQVDLNTDKSSLVQQRELLAVRKFELLRLMAVDNDTIDFTLNYKLANDRSLQLPLLLDNLEGQNRQLLTLKRNQAIALYNEKLAKGDLYPQVDLFAGYTHSSFETPSGFALNGNSNDVNYGITASWTLFNGLNVWRKTQNAKIQHENSKLEYQNQLLDFQTTVKTTFINYQNNLDLLSLEEENLDVAKENNDIAQERYNIGLSNALELRESQINLINAEIRYQNAAFAAKQAEVQLKYLSGLLVE</sequence>
<dbReference type="SUPFAM" id="SSF56954">
    <property type="entry name" value="Outer membrane efflux proteins (OEP)"/>
    <property type="match status" value="1"/>
</dbReference>
<comment type="subcellular location">
    <subcellularLocation>
        <location evidence="1">Cell outer membrane</location>
    </subcellularLocation>
</comment>
<dbReference type="RefSeq" id="WP_202245172.1">
    <property type="nucleotide sequence ID" value="NZ_JAESIY010000007.1"/>
</dbReference>
<dbReference type="Gene3D" id="1.20.1600.10">
    <property type="entry name" value="Outer membrane efflux proteins (OEP)"/>
    <property type="match status" value="1"/>
</dbReference>
<gene>
    <name evidence="9" type="ORF">JL102_14710</name>
</gene>
<dbReference type="GO" id="GO:0015288">
    <property type="term" value="F:porin activity"/>
    <property type="evidence" value="ECO:0007669"/>
    <property type="project" value="TreeGrafter"/>
</dbReference>
<evidence type="ECO:0000256" key="3">
    <source>
        <dbReference type="ARBA" id="ARBA00022448"/>
    </source>
</evidence>
<dbReference type="PANTHER" id="PTHR30026:SF20">
    <property type="entry name" value="OUTER MEMBRANE PROTEIN TOLC"/>
    <property type="match status" value="1"/>
</dbReference>
<dbReference type="GO" id="GO:0015562">
    <property type="term" value="F:efflux transmembrane transporter activity"/>
    <property type="evidence" value="ECO:0007669"/>
    <property type="project" value="InterPro"/>
</dbReference>
<evidence type="ECO:0000256" key="1">
    <source>
        <dbReference type="ARBA" id="ARBA00004442"/>
    </source>
</evidence>
<accession>A0A937F6R0</accession>
<dbReference type="InterPro" id="IPR051906">
    <property type="entry name" value="TolC-like"/>
</dbReference>
<name>A0A937F6R0_9BACT</name>
<dbReference type="InterPro" id="IPR003423">
    <property type="entry name" value="OMP_efflux"/>
</dbReference>
<dbReference type="PANTHER" id="PTHR30026">
    <property type="entry name" value="OUTER MEMBRANE PROTEIN TOLC"/>
    <property type="match status" value="1"/>
</dbReference>
<protein>
    <submittedName>
        <fullName evidence="9">TolC family protein</fullName>
    </submittedName>
</protein>
<keyword evidence="10" id="KW-1185">Reference proteome</keyword>
<comment type="similarity">
    <text evidence="2">Belongs to the outer membrane factor (OMF) (TC 1.B.17) family.</text>
</comment>
<evidence type="ECO:0000256" key="8">
    <source>
        <dbReference type="SAM" id="SignalP"/>
    </source>
</evidence>
<dbReference type="AlphaFoldDB" id="A0A937F6R0"/>
<organism evidence="9 10">
    <name type="scientific">Fulvivirga sediminis</name>
    <dbReference type="NCBI Taxonomy" id="2803949"/>
    <lineage>
        <taxon>Bacteria</taxon>
        <taxon>Pseudomonadati</taxon>
        <taxon>Bacteroidota</taxon>
        <taxon>Cytophagia</taxon>
        <taxon>Cytophagales</taxon>
        <taxon>Fulvivirgaceae</taxon>
        <taxon>Fulvivirga</taxon>
    </lineage>
</organism>
<keyword evidence="4" id="KW-1134">Transmembrane beta strand</keyword>
<reference evidence="9" key="1">
    <citation type="submission" date="2021-01" db="EMBL/GenBank/DDBJ databases">
        <title>Fulvivirga kasyanovii gen. nov., sp nov., a novel member of the phylum Bacteroidetes isolated from seawater in a mussel farm.</title>
        <authorList>
            <person name="Zhao L.-H."/>
            <person name="Wang Z.-J."/>
        </authorList>
    </citation>
    <scope>NUCLEOTIDE SEQUENCE</scope>
    <source>
        <strain evidence="9">2943</strain>
    </source>
</reference>
<evidence type="ECO:0000256" key="6">
    <source>
        <dbReference type="ARBA" id="ARBA00023136"/>
    </source>
</evidence>
<dbReference type="GO" id="GO:0009279">
    <property type="term" value="C:cell outer membrane"/>
    <property type="evidence" value="ECO:0007669"/>
    <property type="project" value="UniProtKB-SubCell"/>
</dbReference>
<keyword evidence="7" id="KW-0998">Cell outer membrane</keyword>
<evidence type="ECO:0000256" key="5">
    <source>
        <dbReference type="ARBA" id="ARBA00022692"/>
    </source>
</evidence>
<comment type="caution">
    <text evidence="9">The sequence shown here is derived from an EMBL/GenBank/DDBJ whole genome shotgun (WGS) entry which is preliminary data.</text>
</comment>
<evidence type="ECO:0000256" key="4">
    <source>
        <dbReference type="ARBA" id="ARBA00022452"/>
    </source>
</evidence>